<proteinExistence type="predicted"/>
<protein>
    <submittedName>
        <fullName evidence="1">Uncharacterized protein</fullName>
    </submittedName>
</protein>
<name>A0A1C7MX10_9FUNG</name>
<keyword evidence="2" id="KW-1185">Reference proteome</keyword>
<gene>
    <name evidence="1" type="ORF">A0J61_10518</name>
</gene>
<dbReference type="AlphaFoldDB" id="A0A1C7MX10"/>
<sequence>MQLDLIAPCPKKPTMTTMTHKKEDCWLSTRDFMDLEDVQNACLELQQILHYQDHSQRHNENSIVRAGNPLIQDSSFIPLHQAVSQLHLSDTSKRPRSLSVGEPRHPPIAQPIVCKAVF</sequence>
<reference evidence="1 2" key="1">
    <citation type="submission" date="2016-03" db="EMBL/GenBank/DDBJ databases">
        <title>Choanephora cucurbitarum.</title>
        <authorList>
            <person name="Min B."/>
            <person name="Park H."/>
            <person name="Park J.-H."/>
            <person name="Shin H.-D."/>
            <person name="Choi I.-G."/>
        </authorList>
    </citation>
    <scope>NUCLEOTIDE SEQUENCE [LARGE SCALE GENOMIC DNA]</scope>
    <source>
        <strain evidence="1 2">KUS-F28377</strain>
    </source>
</reference>
<evidence type="ECO:0000313" key="2">
    <source>
        <dbReference type="Proteomes" id="UP000093000"/>
    </source>
</evidence>
<dbReference type="Proteomes" id="UP000093000">
    <property type="component" value="Unassembled WGS sequence"/>
</dbReference>
<organism evidence="1 2">
    <name type="scientific">Choanephora cucurbitarum</name>
    <dbReference type="NCBI Taxonomy" id="101091"/>
    <lineage>
        <taxon>Eukaryota</taxon>
        <taxon>Fungi</taxon>
        <taxon>Fungi incertae sedis</taxon>
        <taxon>Mucoromycota</taxon>
        <taxon>Mucoromycotina</taxon>
        <taxon>Mucoromycetes</taxon>
        <taxon>Mucorales</taxon>
        <taxon>Mucorineae</taxon>
        <taxon>Choanephoraceae</taxon>
        <taxon>Choanephoroideae</taxon>
        <taxon>Choanephora</taxon>
    </lineage>
</organism>
<dbReference type="InParanoid" id="A0A1C7MX10"/>
<accession>A0A1C7MX10</accession>
<comment type="caution">
    <text evidence="1">The sequence shown here is derived from an EMBL/GenBank/DDBJ whole genome shotgun (WGS) entry which is preliminary data.</text>
</comment>
<dbReference type="OrthoDB" id="2267423at2759"/>
<evidence type="ECO:0000313" key="1">
    <source>
        <dbReference type="EMBL" id="OBZ81435.1"/>
    </source>
</evidence>
<dbReference type="EMBL" id="LUGH01001213">
    <property type="protein sequence ID" value="OBZ81435.1"/>
    <property type="molecule type" value="Genomic_DNA"/>
</dbReference>